<dbReference type="InterPro" id="IPR034014">
    <property type="entry name" value="Zn_ribbon_RPC11_C"/>
</dbReference>
<dbReference type="SMART" id="SM00440">
    <property type="entry name" value="ZnF_C2C2"/>
    <property type="match status" value="1"/>
</dbReference>
<organism evidence="12 13">
    <name type="scientific">Chaetoceros tenuissimus</name>
    <dbReference type="NCBI Taxonomy" id="426638"/>
    <lineage>
        <taxon>Eukaryota</taxon>
        <taxon>Sar</taxon>
        <taxon>Stramenopiles</taxon>
        <taxon>Ochrophyta</taxon>
        <taxon>Bacillariophyta</taxon>
        <taxon>Coscinodiscophyceae</taxon>
        <taxon>Chaetocerotophycidae</taxon>
        <taxon>Chaetocerotales</taxon>
        <taxon>Chaetocerotaceae</taxon>
        <taxon>Chaetoceros</taxon>
    </lineage>
</organism>
<feature type="binding site" evidence="9">
    <location>
        <position position="32"/>
    </location>
    <ligand>
        <name>Zn(2+)</name>
        <dbReference type="ChEBI" id="CHEBI:29105"/>
        <label>1</label>
    </ligand>
</feature>
<dbReference type="AlphaFoldDB" id="A0AAD3DDH1"/>
<dbReference type="PROSITE" id="PS00466">
    <property type="entry name" value="ZF_TFIIS_1"/>
    <property type="match status" value="1"/>
</dbReference>
<comment type="caution">
    <text evidence="12">The sequence shown here is derived from an EMBL/GenBank/DDBJ whole genome shotgun (WGS) entry which is preliminary data.</text>
</comment>
<dbReference type="GO" id="GO:0006386">
    <property type="term" value="P:termination of RNA polymerase III transcription"/>
    <property type="evidence" value="ECO:0007669"/>
    <property type="project" value="TreeGrafter"/>
</dbReference>
<dbReference type="GO" id="GO:0008270">
    <property type="term" value="F:zinc ion binding"/>
    <property type="evidence" value="ECO:0007669"/>
    <property type="project" value="UniProtKB-KW"/>
</dbReference>
<protein>
    <recommendedName>
        <fullName evidence="8">DNA-directed RNA polymerase subunit</fullName>
    </recommendedName>
</protein>
<feature type="binding site" evidence="9">
    <location>
        <position position="76"/>
    </location>
    <ligand>
        <name>Zn(2+)</name>
        <dbReference type="ChEBI" id="CHEBI:29105"/>
        <label>2</label>
    </ligand>
</feature>
<evidence type="ECO:0000256" key="2">
    <source>
        <dbReference type="ARBA" id="ARBA00022478"/>
    </source>
</evidence>
<dbReference type="SUPFAM" id="SSF57783">
    <property type="entry name" value="Zinc beta-ribbon"/>
    <property type="match status" value="1"/>
</dbReference>
<keyword evidence="6 8" id="KW-0804">Transcription</keyword>
<dbReference type="GO" id="GO:0003676">
    <property type="term" value="F:nucleic acid binding"/>
    <property type="evidence" value="ECO:0007669"/>
    <property type="project" value="InterPro"/>
</dbReference>
<feature type="binding site" evidence="9">
    <location>
        <position position="107"/>
    </location>
    <ligand>
        <name>Zn(2+)</name>
        <dbReference type="ChEBI" id="CHEBI:29105"/>
        <label>2</label>
    </ligand>
</feature>
<dbReference type="PANTHER" id="PTHR11239:SF12">
    <property type="entry name" value="DNA-DIRECTED RNA POLYMERASE III SUBUNIT RPC10"/>
    <property type="match status" value="1"/>
</dbReference>
<dbReference type="GO" id="GO:0003899">
    <property type="term" value="F:DNA-directed RNA polymerase activity"/>
    <property type="evidence" value="ECO:0007669"/>
    <property type="project" value="InterPro"/>
</dbReference>
<sequence>MWFCPLDGTLLQIQTPSSAEGGSSATNSIFICPTCPYSCDIRHNYTNMTRPERKEVDDILGGAAAWENVDKTAAVCPQCSYHKAYFMQMQIRSADEPMSVFYKCVKCSAQWNDK</sequence>
<evidence type="ECO:0000256" key="1">
    <source>
        <dbReference type="ARBA" id="ARBA00004123"/>
    </source>
</evidence>
<gene>
    <name evidence="12" type="ORF">CTEN210_17446</name>
</gene>
<feature type="binding site" evidence="9">
    <location>
        <position position="35"/>
    </location>
    <ligand>
        <name>Zn(2+)</name>
        <dbReference type="ChEBI" id="CHEBI:29105"/>
        <label>1</label>
    </ligand>
</feature>
<evidence type="ECO:0000256" key="6">
    <source>
        <dbReference type="ARBA" id="ARBA00023163"/>
    </source>
</evidence>
<dbReference type="PANTHER" id="PTHR11239">
    <property type="entry name" value="DNA-DIRECTED RNA POLYMERASE"/>
    <property type="match status" value="1"/>
</dbReference>
<evidence type="ECO:0000259" key="11">
    <source>
        <dbReference type="PROSITE" id="PS51133"/>
    </source>
</evidence>
<dbReference type="PROSITE" id="PS51133">
    <property type="entry name" value="ZF_TFIIS_2"/>
    <property type="match status" value="1"/>
</dbReference>
<dbReference type="FunFam" id="2.20.25.10:FF:000005">
    <property type="entry name" value="DNA-directed RNA polymerase subunit"/>
    <property type="match status" value="1"/>
</dbReference>
<dbReference type="GO" id="GO:0005666">
    <property type="term" value="C:RNA polymerase III complex"/>
    <property type="evidence" value="ECO:0007669"/>
    <property type="project" value="TreeGrafter"/>
</dbReference>
<comment type="similarity">
    <text evidence="8">Belongs to the archaeal rpoM/eukaryotic RPA12/RPB9/RPC11 RNA polymerase family.</text>
</comment>
<feature type="binding site" evidence="9">
    <location>
        <position position="79"/>
    </location>
    <ligand>
        <name>Zn(2+)</name>
        <dbReference type="ChEBI" id="CHEBI:29105"/>
        <label>2</label>
    </ligand>
</feature>
<evidence type="ECO:0000256" key="7">
    <source>
        <dbReference type="ARBA" id="ARBA00023242"/>
    </source>
</evidence>
<accession>A0AAD3DDH1</accession>
<dbReference type="Proteomes" id="UP001054902">
    <property type="component" value="Unassembled WGS sequence"/>
</dbReference>
<comment type="subcellular location">
    <subcellularLocation>
        <location evidence="1 8">Nucleus</location>
    </subcellularLocation>
</comment>
<keyword evidence="5 9" id="KW-0862">Zinc</keyword>
<keyword evidence="3 9" id="KW-0479">Metal-binding</keyword>
<feature type="domain" description="TFIIS-type" evidence="11">
    <location>
        <begin position="72"/>
        <end position="112"/>
    </location>
</feature>
<evidence type="ECO:0000256" key="5">
    <source>
        <dbReference type="ARBA" id="ARBA00022833"/>
    </source>
</evidence>
<reference evidence="12 13" key="1">
    <citation type="journal article" date="2021" name="Sci. Rep.">
        <title>The genome of the diatom Chaetoceros tenuissimus carries an ancient integrated fragment of an extant virus.</title>
        <authorList>
            <person name="Hongo Y."/>
            <person name="Kimura K."/>
            <person name="Takaki Y."/>
            <person name="Yoshida Y."/>
            <person name="Baba S."/>
            <person name="Kobayashi G."/>
            <person name="Nagasaki K."/>
            <person name="Hano T."/>
            <person name="Tomaru Y."/>
        </authorList>
    </citation>
    <scope>NUCLEOTIDE SEQUENCE [LARGE SCALE GENOMIC DNA]</scope>
    <source>
        <strain evidence="12 13">NIES-3715</strain>
    </source>
</reference>
<evidence type="ECO:0000256" key="4">
    <source>
        <dbReference type="ARBA" id="ARBA00022771"/>
    </source>
</evidence>
<proteinExistence type="inferred from homology"/>
<comment type="function">
    <text evidence="8">DNA-dependent RNA polymerase catalyzes the transcription of DNA into RNA using the four ribonucleoside triphosphates as substrates.</text>
</comment>
<dbReference type="CDD" id="cd10509">
    <property type="entry name" value="Zn-ribbon_RPC11"/>
    <property type="match status" value="1"/>
</dbReference>
<dbReference type="Pfam" id="PF01096">
    <property type="entry name" value="Zn_ribbon_TFIIS"/>
    <property type="match status" value="1"/>
</dbReference>
<evidence type="ECO:0000313" key="13">
    <source>
        <dbReference type="Proteomes" id="UP001054902"/>
    </source>
</evidence>
<dbReference type="PIRSF" id="PIRSF005586">
    <property type="entry name" value="RNApol_RpoM"/>
    <property type="match status" value="1"/>
</dbReference>
<feature type="binding site" evidence="9">
    <location>
        <position position="104"/>
    </location>
    <ligand>
        <name>Zn(2+)</name>
        <dbReference type="ChEBI" id="CHEBI:29105"/>
        <label>2</label>
    </ligand>
</feature>
<evidence type="ECO:0000256" key="8">
    <source>
        <dbReference type="PIRNR" id="PIRNR005586"/>
    </source>
</evidence>
<evidence type="ECO:0000256" key="9">
    <source>
        <dbReference type="PIRSR" id="PIRSR005586-1"/>
    </source>
</evidence>
<dbReference type="InterPro" id="IPR001222">
    <property type="entry name" value="Znf_TFIIS"/>
</dbReference>
<keyword evidence="4 10" id="KW-0863">Zinc-finger</keyword>
<keyword evidence="2 8" id="KW-0240">DNA-directed RNA polymerase</keyword>
<keyword evidence="7 8" id="KW-0539">Nucleus</keyword>
<evidence type="ECO:0000256" key="10">
    <source>
        <dbReference type="PROSITE-ProRule" id="PRU00472"/>
    </source>
</evidence>
<evidence type="ECO:0000256" key="3">
    <source>
        <dbReference type="ARBA" id="ARBA00022723"/>
    </source>
</evidence>
<dbReference type="Gene3D" id="2.20.25.10">
    <property type="match status" value="1"/>
</dbReference>
<keyword evidence="13" id="KW-1185">Reference proteome</keyword>
<dbReference type="InterPro" id="IPR012164">
    <property type="entry name" value="Rpa12/Rpb9/Rpc10/TFS"/>
</dbReference>
<evidence type="ECO:0000313" key="12">
    <source>
        <dbReference type="EMBL" id="GFH60970.1"/>
    </source>
</evidence>
<name>A0AAD3DDH1_9STRA</name>
<dbReference type="EMBL" id="BLLK01000069">
    <property type="protein sequence ID" value="GFH60970.1"/>
    <property type="molecule type" value="Genomic_DNA"/>
</dbReference>